<keyword evidence="6" id="KW-0663">Pyridoxal phosphate</keyword>
<reference evidence="11 12" key="2">
    <citation type="journal article" date="2011" name="Stand. Genomic Sci.">
        <title>Complete genome sequence of Mahella australiensis type strain (50-1 BON).</title>
        <authorList>
            <person name="Sikorski J."/>
            <person name="Teshima H."/>
            <person name="Nolan M."/>
            <person name="Lucas S."/>
            <person name="Hammon N."/>
            <person name="Deshpande S."/>
            <person name="Cheng J.F."/>
            <person name="Pitluck S."/>
            <person name="Liolios K."/>
            <person name="Pagani I."/>
            <person name="Ivanova N."/>
            <person name="Huntemann M."/>
            <person name="Mavromatis K."/>
            <person name="Ovchinikova G."/>
            <person name="Pati A."/>
            <person name="Tapia R."/>
            <person name="Han C."/>
            <person name="Goodwin L."/>
            <person name="Chen A."/>
            <person name="Palaniappan K."/>
            <person name="Land M."/>
            <person name="Hauser L."/>
            <person name="Ngatchou-Djao O.D."/>
            <person name="Rohde M."/>
            <person name="Pukall R."/>
            <person name="Spring S."/>
            <person name="Abt B."/>
            <person name="Goker M."/>
            <person name="Detter J.C."/>
            <person name="Woyke T."/>
            <person name="Bristow J."/>
            <person name="Markowitz V."/>
            <person name="Hugenholtz P."/>
            <person name="Eisen J.A."/>
            <person name="Kyrpides N.C."/>
            <person name="Klenk H.P."/>
            <person name="Lapidus A."/>
        </authorList>
    </citation>
    <scope>NUCLEOTIDE SEQUENCE [LARGE SCALE GENOMIC DNA]</scope>
    <source>
        <strain evidence="12">DSM 15567 / CIP 107919 / 50-1 BON</strain>
    </source>
</reference>
<dbReference type="InterPro" id="IPR015422">
    <property type="entry name" value="PyrdxlP-dep_Trfase_small"/>
</dbReference>
<gene>
    <name evidence="11" type="ordered locus">Mahau_0758</name>
</gene>
<accession>F4A154</accession>
<proteinExistence type="predicted"/>
<keyword evidence="5" id="KW-0169">Cobalamin biosynthesis</keyword>
<keyword evidence="11" id="KW-0032">Aminotransferase</keyword>
<dbReference type="HOGENOM" id="CLU_017584_3_2_9"/>
<evidence type="ECO:0000256" key="6">
    <source>
        <dbReference type="ARBA" id="ARBA00022898"/>
    </source>
</evidence>
<dbReference type="InterPro" id="IPR015424">
    <property type="entry name" value="PyrdxlP-dep_Trfase"/>
</dbReference>
<dbReference type="CDD" id="cd00609">
    <property type="entry name" value="AAT_like"/>
    <property type="match status" value="1"/>
</dbReference>
<dbReference type="PANTHER" id="PTHR42885:SF1">
    <property type="entry name" value="THREONINE-PHOSPHATE DECARBOXYLASE"/>
    <property type="match status" value="1"/>
</dbReference>
<comment type="function">
    <text evidence="2">Decarboxylates L-threonine-O-3-phosphate to yield (R)-1-amino-2-propanol O-2-phosphate, the precursor for the linkage between the nucleotide loop and the corrin ring in cobalamin.</text>
</comment>
<dbReference type="InterPro" id="IPR005860">
    <property type="entry name" value="CobD"/>
</dbReference>
<evidence type="ECO:0000256" key="9">
    <source>
        <dbReference type="ARBA" id="ARBA00048531"/>
    </source>
</evidence>
<dbReference type="Gene3D" id="3.90.1150.10">
    <property type="entry name" value="Aspartate Aminotransferase, domain 1"/>
    <property type="match status" value="1"/>
</dbReference>
<dbReference type="NCBIfam" id="TIGR01140">
    <property type="entry name" value="L_thr_O3P_dcar"/>
    <property type="match status" value="1"/>
</dbReference>
<dbReference type="EMBL" id="CP002360">
    <property type="protein sequence ID" value="AEE95957.1"/>
    <property type="molecule type" value="Genomic_DNA"/>
</dbReference>
<evidence type="ECO:0000256" key="5">
    <source>
        <dbReference type="ARBA" id="ARBA00022573"/>
    </source>
</evidence>
<dbReference type="KEGG" id="mas:Mahau_0758"/>
<keyword evidence="11" id="KW-0808">Transferase</keyword>
<protein>
    <recommendedName>
        <fullName evidence="4">threonine-phosphate decarboxylase</fullName>
        <ecNumber evidence="4">4.1.1.81</ecNumber>
    </recommendedName>
    <alternativeName>
        <fullName evidence="8">L-threonine-O-3-phosphate decarboxylase</fullName>
    </alternativeName>
</protein>
<keyword evidence="7" id="KW-0456">Lyase</keyword>
<dbReference type="STRING" id="697281.Mahau_0758"/>
<dbReference type="eggNOG" id="COG0079">
    <property type="taxonomic scope" value="Bacteria"/>
</dbReference>
<comment type="cofactor">
    <cofactor evidence="1">
        <name>pyridoxal 5'-phosphate</name>
        <dbReference type="ChEBI" id="CHEBI:597326"/>
    </cofactor>
</comment>
<dbReference type="Pfam" id="PF00155">
    <property type="entry name" value="Aminotran_1_2"/>
    <property type="match status" value="1"/>
</dbReference>
<evidence type="ECO:0000259" key="10">
    <source>
        <dbReference type="Pfam" id="PF00155"/>
    </source>
</evidence>
<dbReference type="EC" id="4.1.1.81" evidence="4"/>
<dbReference type="GO" id="GO:0008483">
    <property type="term" value="F:transaminase activity"/>
    <property type="evidence" value="ECO:0007669"/>
    <property type="project" value="UniProtKB-KW"/>
</dbReference>
<name>F4A154_MAHA5</name>
<comment type="catalytic activity">
    <reaction evidence="9">
        <text>O-phospho-L-threonine + H(+) = (R)-1-aminopropan-2-yl phosphate + CO2</text>
        <dbReference type="Rhea" id="RHEA:11492"/>
        <dbReference type="ChEBI" id="CHEBI:15378"/>
        <dbReference type="ChEBI" id="CHEBI:16526"/>
        <dbReference type="ChEBI" id="CHEBI:58563"/>
        <dbReference type="ChEBI" id="CHEBI:58675"/>
        <dbReference type="EC" id="4.1.1.81"/>
    </reaction>
</comment>
<sequence length="359" mass="41108">MGDIKHGGNIYDTAHEWNVSPYDILDFSANINPLGTPPGLTRYLEDNWQAVLHYPDPGYRRLYEALADYLDVDERYIMLGNGAIDIIYDYMRVMKPQRVLIPSPTFSEYKQAAAVAGAQADIWPMAEGFTVDVDALCAVLSQGRHDMVILCNPNNPTGGLLNRSELIAILDCAKRYDINVLLDETFIEFTDDYPRTSMADVFRCYLNMCIIRAFTKFFAMPGLRLGYCIADARIKEMMSDIQPPWRINAMAALAGVYALNDKEFMMRTRRFVKEQRDLLQYEISAVSKMHVYPSQADFMLLKSLSQHVTADVVQRHLQKYRILVRNASNFDGLNEYYIRVAVRDADSNRRLIKALEDFA</sequence>
<evidence type="ECO:0000256" key="4">
    <source>
        <dbReference type="ARBA" id="ARBA00012285"/>
    </source>
</evidence>
<dbReference type="PANTHER" id="PTHR42885">
    <property type="entry name" value="HISTIDINOL-PHOSPHATE AMINOTRANSFERASE-RELATED"/>
    <property type="match status" value="1"/>
</dbReference>
<dbReference type="OrthoDB" id="9813612at2"/>
<dbReference type="AlphaFoldDB" id="F4A154"/>
<dbReference type="InterPro" id="IPR004839">
    <property type="entry name" value="Aminotransferase_I/II_large"/>
</dbReference>
<dbReference type="GO" id="GO:0009236">
    <property type="term" value="P:cobalamin biosynthetic process"/>
    <property type="evidence" value="ECO:0007669"/>
    <property type="project" value="UniProtKB-UniPathway"/>
</dbReference>
<evidence type="ECO:0000256" key="1">
    <source>
        <dbReference type="ARBA" id="ARBA00001933"/>
    </source>
</evidence>
<dbReference type="GO" id="GO:0030170">
    <property type="term" value="F:pyridoxal phosphate binding"/>
    <property type="evidence" value="ECO:0007669"/>
    <property type="project" value="InterPro"/>
</dbReference>
<evidence type="ECO:0000256" key="7">
    <source>
        <dbReference type="ARBA" id="ARBA00023239"/>
    </source>
</evidence>
<evidence type="ECO:0000313" key="12">
    <source>
        <dbReference type="Proteomes" id="UP000008457"/>
    </source>
</evidence>
<dbReference type="GO" id="GO:0048472">
    <property type="term" value="F:threonine-phosphate decarboxylase activity"/>
    <property type="evidence" value="ECO:0007669"/>
    <property type="project" value="UniProtKB-EC"/>
</dbReference>
<dbReference type="UniPathway" id="UPA00148"/>
<reference evidence="12" key="1">
    <citation type="submission" date="2010-11" db="EMBL/GenBank/DDBJ databases">
        <title>The complete genome of Mahella australiensis DSM 15567.</title>
        <authorList>
            <consortium name="US DOE Joint Genome Institute (JGI-PGF)"/>
            <person name="Lucas S."/>
            <person name="Copeland A."/>
            <person name="Lapidus A."/>
            <person name="Bruce D."/>
            <person name="Goodwin L."/>
            <person name="Pitluck S."/>
            <person name="Kyrpides N."/>
            <person name="Mavromatis K."/>
            <person name="Pagani I."/>
            <person name="Ivanova N."/>
            <person name="Teshima H."/>
            <person name="Brettin T."/>
            <person name="Detter J.C."/>
            <person name="Han C."/>
            <person name="Tapia R."/>
            <person name="Land M."/>
            <person name="Hauser L."/>
            <person name="Markowitz V."/>
            <person name="Cheng J.-F."/>
            <person name="Hugenholtz P."/>
            <person name="Woyke T."/>
            <person name="Wu D."/>
            <person name="Spring S."/>
            <person name="Pukall R."/>
            <person name="Steenblock K."/>
            <person name="Schneider S."/>
            <person name="Klenk H.-P."/>
            <person name="Eisen J.A."/>
        </authorList>
    </citation>
    <scope>NUCLEOTIDE SEQUENCE [LARGE SCALE GENOMIC DNA]</scope>
    <source>
        <strain evidence="12">DSM 15567 / CIP 107919 / 50-1 BON</strain>
    </source>
</reference>
<comment type="pathway">
    <text evidence="3">Cofactor biosynthesis; adenosylcobalamin biosynthesis.</text>
</comment>
<dbReference type="Proteomes" id="UP000008457">
    <property type="component" value="Chromosome"/>
</dbReference>
<dbReference type="Gene3D" id="3.40.640.10">
    <property type="entry name" value="Type I PLP-dependent aspartate aminotransferase-like (Major domain)"/>
    <property type="match status" value="1"/>
</dbReference>
<evidence type="ECO:0000256" key="3">
    <source>
        <dbReference type="ARBA" id="ARBA00004953"/>
    </source>
</evidence>
<evidence type="ECO:0000256" key="8">
    <source>
        <dbReference type="ARBA" id="ARBA00029996"/>
    </source>
</evidence>
<dbReference type="RefSeq" id="WP_013780387.1">
    <property type="nucleotide sequence ID" value="NC_015520.1"/>
</dbReference>
<evidence type="ECO:0000313" key="11">
    <source>
        <dbReference type="EMBL" id="AEE95957.1"/>
    </source>
</evidence>
<evidence type="ECO:0000256" key="2">
    <source>
        <dbReference type="ARBA" id="ARBA00003444"/>
    </source>
</evidence>
<keyword evidence="12" id="KW-1185">Reference proteome</keyword>
<organism evidence="11 12">
    <name type="scientific">Mahella australiensis (strain DSM 15567 / CIP 107919 / 50-1 BON)</name>
    <dbReference type="NCBI Taxonomy" id="697281"/>
    <lineage>
        <taxon>Bacteria</taxon>
        <taxon>Bacillati</taxon>
        <taxon>Bacillota</taxon>
        <taxon>Clostridia</taxon>
        <taxon>Thermoanaerobacterales</taxon>
        <taxon>Thermoanaerobacterales Family IV. Incertae Sedis</taxon>
        <taxon>Mahella</taxon>
    </lineage>
</organism>
<dbReference type="SUPFAM" id="SSF53383">
    <property type="entry name" value="PLP-dependent transferases"/>
    <property type="match status" value="1"/>
</dbReference>
<dbReference type="InterPro" id="IPR015421">
    <property type="entry name" value="PyrdxlP-dep_Trfase_major"/>
</dbReference>
<feature type="domain" description="Aminotransferase class I/classII large" evidence="10">
    <location>
        <begin position="23"/>
        <end position="355"/>
    </location>
</feature>